<keyword evidence="4" id="KW-1185">Reference proteome</keyword>
<dbReference type="Gene3D" id="1.25.40.10">
    <property type="entry name" value="Tetratricopeptide repeat domain"/>
    <property type="match status" value="2"/>
</dbReference>
<sequence>MVTRSLTCMRNWAWLRVSSRCLMKYLRETGFVRTWNVTISRYVRCRRFEEALDMFRRMSCESNNKPDEATVVTTISACTASKTLELGKEIHEYAGEFLMGIQYNRFNEAVALFQEMQTKRVKGDKFTAVALLTGCAPLGALEHEEWIHGNGKTSKGIELFSKMVQIGMKPDDFTFIVVLTDCVHRGLVDEGCEYFNSKRKIYEIERG</sequence>
<dbReference type="PROSITE" id="PS51375">
    <property type="entry name" value="PPR"/>
    <property type="match status" value="1"/>
</dbReference>
<evidence type="ECO:0000313" key="3">
    <source>
        <dbReference type="EMBL" id="KAB2634960.1"/>
    </source>
</evidence>
<dbReference type="PANTHER" id="PTHR47926">
    <property type="entry name" value="PENTATRICOPEPTIDE REPEAT-CONTAINING PROTEIN"/>
    <property type="match status" value="1"/>
</dbReference>
<dbReference type="InterPro" id="IPR002885">
    <property type="entry name" value="PPR_rpt"/>
</dbReference>
<name>A0A5N5IB60_9ROSA</name>
<reference evidence="3 4" key="1">
    <citation type="submission" date="2019-09" db="EMBL/GenBank/DDBJ databases">
        <authorList>
            <person name="Ou C."/>
        </authorList>
    </citation>
    <scope>NUCLEOTIDE SEQUENCE [LARGE SCALE GENOMIC DNA]</scope>
    <source>
        <strain evidence="3">S2</strain>
        <tissue evidence="3">Leaf</tissue>
    </source>
</reference>
<gene>
    <name evidence="3" type="ORF">D8674_036696</name>
</gene>
<dbReference type="Pfam" id="PF13041">
    <property type="entry name" value="PPR_2"/>
    <property type="match status" value="1"/>
</dbReference>
<dbReference type="OrthoDB" id="185373at2759"/>
<proteinExistence type="predicted"/>
<dbReference type="NCBIfam" id="TIGR00756">
    <property type="entry name" value="PPR"/>
    <property type="match status" value="1"/>
</dbReference>
<protein>
    <submittedName>
        <fullName evidence="3">Pentatricopeptide repeat-containing protein</fullName>
    </submittedName>
</protein>
<feature type="repeat" description="PPR" evidence="2">
    <location>
        <begin position="31"/>
        <end position="61"/>
    </location>
</feature>
<dbReference type="GO" id="GO:0003723">
    <property type="term" value="F:RNA binding"/>
    <property type="evidence" value="ECO:0007669"/>
    <property type="project" value="InterPro"/>
</dbReference>
<comment type="caution">
    <text evidence="3">The sequence shown here is derived from an EMBL/GenBank/DDBJ whole genome shotgun (WGS) entry which is preliminary data.</text>
</comment>
<accession>A0A5N5IB60</accession>
<evidence type="ECO:0000313" key="4">
    <source>
        <dbReference type="Proteomes" id="UP000327157"/>
    </source>
</evidence>
<keyword evidence="1" id="KW-0677">Repeat</keyword>
<reference evidence="3 4" key="2">
    <citation type="submission" date="2019-11" db="EMBL/GenBank/DDBJ databases">
        <title>A de novo genome assembly of a pear dwarfing rootstock.</title>
        <authorList>
            <person name="Wang F."/>
            <person name="Wang J."/>
            <person name="Li S."/>
            <person name="Zhang Y."/>
            <person name="Fang M."/>
            <person name="Ma L."/>
            <person name="Zhao Y."/>
            <person name="Jiang S."/>
        </authorList>
    </citation>
    <scope>NUCLEOTIDE SEQUENCE [LARGE SCALE GENOMIC DNA]</scope>
    <source>
        <strain evidence="3">S2</strain>
        <tissue evidence="3">Leaf</tissue>
    </source>
</reference>
<dbReference type="PANTHER" id="PTHR47926:SF354">
    <property type="entry name" value="REPEAT (PPR-LIKE) SUPERFAMILY PROTEIN, PUTATIVE-RELATED"/>
    <property type="match status" value="1"/>
</dbReference>
<dbReference type="GO" id="GO:0009451">
    <property type="term" value="P:RNA modification"/>
    <property type="evidence" value="ECO:0007669"/>
    <property type="project" value="InterPro"/>
</dbReference>
<evidence type="ECO:0000256" key="1">
    <source>
        <dbReference type="ARBA" id="ARBA00022737"/>
    </source>
</evidence>
<dbReference type="InterPro" id="IPR011990">
    <property type="entry name" value="TPR-like_helical_dom_sf"/>
</dbReference>
<evidence type="ECO:0000256" key="2">
    <source>
        <dbReference type="PROSITE-ProRule" id="PRU00708"/>
    </source>
</evidence>
<dbReference type="Proteomes" id="UP000327157">
    <property type="component" value="Unassembled WGS sequence"/>
</dbReference>
<dbReference type="InterPro" id="IPR046960">
    <property type="entry name" value="PPR_At4g14850-like_plant"/>
</dbReference>
<dbReference type="Pfam" id="PF01535">
    <property type="entry name" value="PPR"/>
    <property type="match status" value="1"/>
</dbReference>
<organism evidence="3 4">
    <name type="scientific">Pyrus ussuriensis x Pyrus communis</name>
    <dbReference type="NCBI Taxonomy" id="2448454"/>
    <lineage>
        <taxon>Eukaryota</taxon>
        <taxon>Viridiplantae</taxon>
        <taxon>Streptophyta</taxon>
        <taxon>Embryophyta</taxon>
        <taxon>Tracheophyta</taxon>
        <taxon>Spermatophyta</taxon>
        <taxon>Magnoliopsida</taxon>
        <taxon>eudicotyledons</taxon>
        <taxon>Gunneridae</taxon>
        <taxon>Pentapetalae</taxon>
        <taxon>rosids</taxon>
        <taxon>fabids</taxon>
        <taxon>Rosales</taxon>
        <taxon>Rosaceae</taxon>
        <taxon>Amygdaloideae</taxon>
        <taxon>Maleae</taxon>
        <taxon>Pyrus</taxon>
    </lineage>
</organism>
<dbReference type="AlphaFoldDB" id="A0A5N5IB60"/>
<dbReference type="EMBL" id="SMOL01000007">
    <property type="protein sequence ID" value="KAB2634960.1"/>
    <property type="molecule type" value="Genomic_DNA"/>
</dbReference>